<dbReference type="Proteomes" id="UP000005317">
    <property type="component" value="Unassembled WGS sequence"/>
</dbReference>
<keyword evidence="2" id="KW-1185">Reference proteome</keyword>
<dbReference type="EMBL" id="JH651381">
    <property type="protein sequence ID" value="EIJ37027.1"/>
    <property type="molecule type" value="Genomic_DNA"/>
</dbReference>
<accession>A0A656HKL0</accession>
<evidence type="ECO:0000313" key="2">
    <source>
        <dbReference type="Proteomes" id="UP000005317"/>
    </source>
</evidence>
<reference evidence="2" key="1">
    <citation type="journal article" date="2011" name="Stand. Genomic Sci.">
        <title>Genome sequence of the filamentous, gliding Thiothrix nivea neotype strain (JP2(T)).</title>
        <authorList>
            <person name="Lapidus A."/>
            <person name="Nolan M."/>
            <person name="Lucas S."/>
            <person name="Glavina Del Rio T."/>
            <person name="Tice H."/>
            <person name="Cheng J.F."/>
            <person name="Tapia R."/>
            <person name="Han C."/>
            <person name="Goodwin L."/>
            <person name="Pitluck S."/>
            <person name="Liolios K."/>
            <person name="Pagani I."/>
            <person name="Ivanova N."/>
            <person name="Huntemann M."/>
            <person name="Mavromatis K."/>
            <person name="Mikhailova N."/>
            <person name="Pati A."/>
            <person name="Chen A."/>
            <person name="Palaniappan K."/>
            <person name="Land M."/>
            <person name="Brambilla E.M."/>
            <person name="Rohde M."/>
            <person name="Abt B."/>
            <person name="Verbarg S."/>
            <person name="Goker M."/>
            <person name="Bristow J."/>
            <person name="Eisen J.A."/>
            <person name="Markowitz V."/>
            <person name="Hugenholtz P."/>
            <person name="Kyrpides N.C."/>
            <person name="Klenk H.P."/>
            <person name="Woyke T."/>
        </authorList>
    </citation>
    <scope>NUCLEOTIDE SEQUENCE [LARGE SCALE GENOMIC DNA]</scope>
    <source>
        <strain evidence="2">ATCC 35100 / DSM 5205 / JP2</strain>
    </source>
</reference>
<gene>
    <name evidence="1" type="ORF">Thini_0012</name>
</gene>
<name>A0A656HKL0_THINJ</name>
<dbReference type="RefSeq" id="WP_002706472.1">
    <property type="nucleotide sequence ID" value="NZ_JH651381.1"/>
</dbReference>
<dbReference type="AlphaFoldDB" id="A0A656HKL0"/>
<sequence>MQPNSIPEPVRVEHERTPAEFPAAGNNFVTIMKLEDVPDSLALLEAFAFVQDCEIALEVFRQQRKAEQAAE</sequence>
<evidence type="ECO:0000313" key="1">
    <source>
        <dbReference type="EMBL" id="EIJ37027.1"/>
    </source>
</evidence>
<organism evidence="1 2">
    <name type="scientific">Thiothrix nivea (strain ATCC 35100 / DSM 5205 / JP2)</name>
    <dbReference type="NCBI Taxonomy" id="870187"/>
    <lineage>
        <taxon>Bacteria</taxon>
        <taxon>Pseudomonadati</taxon>
        <taxon>Pseudomonadota</taxon>
        <taxon>Gammaproteobacteria</taxon>
        <taxon>Thiotrichales</taxon>
        <taxon>Thiotrichaceae</taxon>
        <taxon>Thiothrix</taxon>
    </lineage>
</organism>
<proteinExistence type="predicted"/>
<protein>
    <submittedName>
        <fullName evidence="1">Uncharacterized protein</fullName>
    </submittedName>
</protein>